<organism evidence="3 4">
    <name type="scientific">Heracleum sosnowskyi</name>
    <dbReference type="NCBI Taxonomy" id="360622"/>
    <lineage>
        <taxon>Eukaryota</taxon>
        <taxon>Viridiplantae</taxon>
        <taxon>Streptophyta</taxon>
        <taxon>Embryophyta</taxon>
        <taxon>Tracheophyta</taxon>
        <taxon>Spermatophyta</taxon>
        <taxon>Magnoliopsida</taxon>
        <taxon>eudicotyledons</taxon>
        <taxon>Gunneridae</taxon>
        <taxon>Pentapetalae</taxon>
        <taxon>asterids</taxon>
        <taxon>campanulids</taxon>
        <taxon>Apiales</taxon>
        <taxon>Apiaceae</taxon>
        <taxon>Apioideae</taxon>
        <taxon>apioid superclade</taxon>
        <taxon>Tordylieae</taxon>
        <taxon>Tordyliinae</taxon>
        <taxon>Heracleum</taxon>
    </lineage>
</organism>
<accession>A0AAD8MMY7</accession>
<feature type="domain" description="Protein kinase" evidence="2">
    <location>
        <begin position="236"/>
        <end position="496"/>
    </location>
</feature>
<keyword evidence="4" id="KW-1185">Reference proteome</keyword>
<dbReference type="InterPro" id="IPR008271">
    <property type="entry name" value="Ser/Thr_kinase_AS"/>
</dbReference>
<sequence>MEEENSWLRRTKFSHTIYYRSGSSRVDSVPFVQSGQNTGFELRVRAGTILQPSGSSVSGILQTPSNGKVAALSPILHTRVSETFKEENFDKNNLPTRCPKSDSVLHPSGAGATQIQHNSSSNKLRALSPTPQTNISLTFKEAKSDRKRYSTPQPVRRDAKKGVLAKLLNKEYCQKRAPVSKSNTNIGALRHLSAMKIDDMKKNWKETKWTKYFGHAGGRVSALESTDEWEVDLSKLFLGLKFDHGAYSQLYHGIYRDEPVAVKISRIPDDDENGDLGVKLEKQFTREVTLLSRLHHQNVIKFVAACRKKPVFCVITEYLSDGSLRAYLRKIEQKPIPLQKINSMALDIARGMEFIHSQGIIHRDLKPENILINQDFQLKIADFGIACDEANCDSLIDDPGTFRWMAPEMLKRKSYSKKVDMYSFGLILFEMVSGTIPYKDKTPSQAAFAVLNKNLRPVIPEDCPSTMRALIEQCWSLHPDRRPEFWQVVKVLEQFESSLARDGTLNLVQNTMCHDLKKGLLHRMQKPGPVHQNALPVPKAKFT</sequence>
<evidence type="ECO:0000313" key="4">
    <source>
        <dbReference type="Proteomes" id="UP001237642"/>
    </source>
</evidence>
<dbReference type="AlphaFoldDB" id="A0AAD8MMY7"/>
<dbReference type="GO" id="GO:0004674">
    <property type="term" value="F:protein serine/threonine kinase activity"/>
    <property type="evidence" value="ECO:0007669"/>
    <property type="project" value="TreeGrafter"/>
</dbReference>
<dbReference type="InterPro" id="IPR000719">
    <property type="entry name" value="Prot_kinase_dom"/>
</dbReference>
<dbReference type="InterPro" id="IPR051681">
    <property type="entry name" value="Ser/Thr_Kinases-Pseudokinases"/>
</dbReference>
<dbReference type="InterPro" id="IPR011009">
    <property type="entry name" value="Kinase-like_dom_sf"/>
</dbReference>
<protein>
    <submittedName>
        <fullName evidence="3">Serine/threonine-protein kinase HT1</fullName>
    </submittedName>
</protein>
<dbReference type="Gene3D" id="3.30.200.20">
    <property type="entry name" value="Phosphorylase Kinase, domain 1"/>
    <property type="match status" value="1"/>
</dbReference>
<gene>
    <name evidence="3" type="ORF">POM88_025481</name>
</gene>
<evidence type="ECO:0000259" key="2">
    <source>
        <dbReference type="PROSITE" id="PS50011"/>
    </source>
</evidence>
<dbReference type="Gene3D" id="1.10.510.10">
    <property type="entry name" value="Transferase(Phosphotransferase) domain 1"/>
    <property type="match status" value="1"/>
</dbReference>
<name>A0AAD8MMY7_9APIA</name>
<dbReference type="PANTHER" id="PTHR44329">
    <property type="entry name" value="SERINE/THREONINE-PROTEIN KINASE TNNI3K-RELATED"/>
    <property type="match status" value="1"/>
</dbReference>
<dbReference type="Pfam" id="PF07714">
    <property type="entry name" value="PK_Tyr_Ser-Thr"/>
    <property type="match status" value="1"/>
</dbReference>
<dbReference type="PANTHER" id="PTHR44329:SF73">
    <property type="entry name" value="OS01G0201200 PROTEIN"/>
    <property type="match status" value="1"/>
</dbReference>
<comment type="caution">
    <text evidence="3">The sequence shown here is derived from an EMBL/GenBank/DDBJ whole genome shotgun (WGS) entry which is preliminary data.</text>
</comment>
<dbReference type="SMART" id="SM00220">
    <property type="entry name" value="S_TKc"/>
    <property type="match status" value="1"/>
</dbReference>
<reference evidence="3" key="2">
    <citation type="submission" date="2023-05" db="EMBL/GenBank/DDBJ databases">
        <authorList>
            <person name="Schelkunov M.I."/>
        </authorList>
    </citation>
    <scope>NUCLEOTIDE SEQUENCE</scope>
    <source>
        <strain evidence="3">Hsosn_3</strain>
        <tissue evidence="3">Leaf</tissue>
    </source>
</reference>
<keyword evidence="3" id="KW-0808">Transferase</keyword>
<dbReference type="Proteomes" id="UP001237642">
    <property type="component" value="Unassembled WGS sequence"/>
</dbReference>
<proteinExistence type="predicted"/>
<reference evidence="3" key="1">
    <citation type="submission" date="2023-02" db="EMBL/GenBank/DDBJ databases">
        <title>Genome of toxic invasive species Heracleum sosnowskyi carries increased number of genes despite the absence of recent whole-genome duplications.</title>
        <authorList>
            <person name="Schelkunov M."/>
            <person name="Shtratnikova V."/>
            <person name="Makarenko M."/>
            <person name="Klepikova A."/>
            <person name="Omelchenko D."/>
            <person name="Novikova G."/>
            <person name="Obukhova E."/>
            <person name="Bogdanov V."/>
            <person name="Penin A."/>
            <person name="Logacheva M."/>
        </authorList>
    </citation>
    <scope>NUCLEOTIDE SEQUENCE</scope>
    <source>
        <strain evidence="3">Hsosn_3</strain>
        <tissue evidence="3">Leaf</tissue>
    </source>
</reference>
<dbReference type="EMBL" id="JAUIZM010000006">
    <property type="protein sequence ID" value="KAK1378737.1"/>
    <property type="molecule type" value="Genomic_DNA"/>
</dbReference>
<dbReference type="PROSITE" id="PS00108">
    <property type="entry name" value="PROTEIN_KINASE_ST"/>
    <property type="match status" value="1"/>
</dbReference>
<dbReference type="CDD" id="cd13999">
    <property type="entry name" value="STKc_MAP3K-like"/>
    <property type="match status" value="1"/>
</dbReference>
<dbReference type="InterPro" id="IPR001245">
    <property type="entry name" value="Ser-Thr/Tyr_kinase_cat_dom"/>
</dbReference>
<dbReference type="GO" id="GO:0005524">
    <property type="term" value="F:ATP binding"/>
    <property type="evidence" value="ECO:0007669"/>
    <property type="project" value="InterPro"/>
</dbReference>
<evidence type="ECO:0000313" key="3">
    <source>
        <dbReference type="EMBL" id="KAK1378737.1"/>
    </source>
</evidence>
<dbReference type="PRINTS" id="PR00109">
    <property type="entry name" value="TYRKINASE"/>
</dbReference>
<evidence type="ECO:0000256" key="1">
    <source>
        <dbReference type="SAM" id="MobiDB-lite"/>
    </source>
</evidence>
<dbReference type="PROSITE" id="PS50011">
    <property type="entry name" value="PROTEIN_KINASE_DOM"/>
    <property type="match status" value="1"/>
</dbReference>
<feature type="region of interest" description="Disordered" evidence="1">
    <location>
        <begin position="102"/>
        <end position="129"/>
    </location>
</feature>
<keyword evidence="3" id="KW-0418">Kinase</keyword>
<feature type="compositionally biased region" description="Polar residues" evidence="1">
    <location>
        <begin position="111"/>
        <end position="129"/>
    </location>
</feature>
<dbReference type="SUPFAM" id="SSF56112">
    <property type="entry name" value="Protein kinase-like (PK-like)"/>
    <property type="match status" value="1"/>
</dbReference>